<evidence type="ECO:0000256" key="1">
    <source>
        <dbReference type="ARBA" id="ARBA00004496"/>
    </source>
</evidence>
<dbReference type="GeneID" id="26906435"/>
<feature type="region of interest" description="Disordered" evidence="4">
    <location>
        <begin position="260"/>
        <end position="290"/>
    </location>
</feature>
<dbReference type="GO" id="GO:0005737">
    <property type="term" value="C:cytoplasm"/>
    <property type="evidence" value="ECO:0007669"/>
    <property type="project" value="UniProtKB-SubCell"/>
</dbReference>
<dbReference type="PANTHER" id="PTHR12474">
    <property type="entry name" value="P53 REGULATED PA26 NUCLEAR PROTEIN SESTRIN"/>
    <property type="match status" value="1"/>
</dbReference>
<evidence type="ECO:0000313" key="5">
    <source>
        <dbReference type="EMBL" id="KPA78545.1"/>
    </source>
</evidence>
<dbReference type="InterPro" id="IPR029032">
    <property type="entry name" value="AhpD-like"/>
</dbReference>
<reference evidence="5 6" key="1">
    <citation type="submission" date="2015-07" db="EMBL/GenBank/DDBJ databases">
        <title>High-quality genome of monoxenous trypanosomatid Leptomonas pyrrhocoris.</title>
        <authorList>
            <person name="Flegontov P."/>
            <person name="Butenko A."/>
            <person name="Firsov S."/>
            <person name="Vlcek C."/>
            <person name="Logacheva M.D."/>
            <person name="Field M."/>
            <person name="Filatov D."/>
            <person name="Flegontova O."/>
            <person name="Gerasimov E."/>
            <person name="Jackson A.P."/>
            <person name="Kelly S."/>
            <person name="Opperdoes F."/>
            <person name="O'Reilly A."/>
            <person name="Votypka J."/>
            <person name="Yurchenko V."/>
            <person name="Lukes J."/>
        </authorList>
    </citation>
    <scope>NUCLEOTIDE SEQUENCE [LARGE SCALE GENOMIC DNA]</scope>
    <source>
        <strain evidence="5">H10</strain>
    </source>
</reference>
<dbReference type="OrthoDB" id="337464at2759"/>
<feature type="region of interest" description="Disordered" evidence="4">
    <location>
        <begin position="889"/>
        <end position="911"/>
    </location>
</feature>
<accession>A0A0M9FY86</accession>
<dbReference type="GO" id="GO:1901031">
    <property type="term" value="P:regulation of response to reactive oxygen species"/>
    <property type="evidence" value="ECO:0007669"/>
    <property type="project" value="InterPro"/>
</dbReference>
<feature type="region of interest" description="Disordered" evidence="4">
    <location>
        <begin position="477"/>
        <end position="524"/>
    </location>
</feature>
<feature type="compositionally biased region" description="Low complexity" evidence="4">
    <location>
        <begin position="260"/>
        <end position="271"/>
    </location>
</feature>
<gene>
    <name evidence="5" type="ORF">ABB37_06146</name>
</gene>
<dbReference type="OMA" id="DFTWYSA"/>
<keyword evidence="6" id="KW-1185">Reference proteome</keyword>
<feature type="compositionally biased region" description="Low complexity" evidence="4">
    <location>
        <begin position="894"/>
        <end position="911"/>
    </location>
</feature>
<keyword evidence="3" id="KW-0963">Cytoplasm</keyword>
<dbReference type="InterPro" id="IPR006730">
    <property type="entry name" value="Sestrin"/>
</dbReference>
<name>A0A0M9FY86_LEPPY</name>
<dbReference type="VEuPathDB" id="TriTrypDB:LpyrH10_13_0910"/>
<dbReference type="GO" id="GO:1904262">
    <property type="term" value="P:negative regulation of TORC1 signaling"/>
    <property type="evidence" value="ECO:0007669"/>
    <property type="project" value="TreeGrafter"/>
</dbReference>
<feature type="compositionally biased region" description="Low complexity" evidence="4">
    <location>
        <begin position="491"/>
        <end position="520"/>
    </location>
</feature>
<comment type="subcellular location">
    <subcellularLocation>
        <location evidence="1">Cytoplasm</location>
    </subcellularLocation>
</comment>
<dbReference type="Proteomes" id="UP000037923">
    <property type="component" value="Unassembled WGS sequence"/>
</dbReference>
<comment type="similarity">
    <text evidence="2">Belongs to the sestrin family.</text>
</comment>
<feature type="region of interest" description="Disordered" evidence="4">
    <location>
        <begin position="1283"/>
        <end position="1306"/>
    </location>
</feature>
<dbReference type="GO" id="GO:0016684">
    <property type="term" value="F:oxidoreductase activity, acting on peroxide as acceptor"/>
    <property type="evidence" value="ECO:0007669"/>
    <property type="project" value="TreeGrafter"/>
</dbReference>
<dbReference type="GO" id="GO:1990253">
    <property type="term" value="P:cellular response to leucine starvation"/>
    <property type="evidence" value="ECO:0007669"/>
    <property type="project" value="TreeGrafter"/>
</dbReference>
<protein>
    <submittedName>
        <fullName evidence="5">Uncharacterized protein</fullName>
    </submittedName>
</protein>
<feature type="compositionally biased region" description="Low complexity" evidence="4">
    <location>
        <begin position="700"/>
        <end position="717"/>
    </location>
</feature>
<proteinExistence type="inferred from homology"/>
<dbReference type="GO" id="GO:0005634">
    <property type="term" value="C:nucleus"/>
    <property type="evidence" value="ECO:0007669"/>
    <property type="project" value="InterPro"/>
</dbReference>
<dbReference type="SUPFAM" id="SSF69118">
    <property type="entry name" value="AhpD-like"/>
    <property type="match status" value="1"/>
</dbReference>
<dbReference type="GO" id="GO:0070728">
    <property type="term" value="F:L-leucine binding"/>
    <property type="evidence" value="ECO:0007669"/>
    <property type="project" value="TreeGrafter"/>
</dbReference>
<evidence type="ECO:0000313" key="6">
    <source>
        <dbReference type="Proteomes" id="UP000037923"/>
    </source>
</evidence>
<dbReference type="Gene3D" id="1.20.1290.10">
    <property type="entry name" value="AhpD-like"/>
    <property type="match status" value="1"/>
</dbReference>
<feature type="region of interest" description="Disordered" evidence="4">
    <location>
        <begin position="627"/>
        <end position="662"/>
    </location>
</feature>
<dbReference type="RefSeq" id="XP_015656984.1">
    <property type="nucleotide sequence ID" value="XM_015804410.1"/>
</dbReference>
<dbReference type="EMBL" id="LGTL01000013">
    <property type="protein sequence ID" value="KPA78545.1"/>
    <property type="molecule type" value="Genomic_DNA"/>
</dbReference>
<sequence length="1359" mass="141649">MQTAVPSSSAVCRGGGGHWSDSGTHAGGDADHYDDSAAAASDVFRDFTWYSAMLLSHLFALEYAQVARDAAAEEARRSAASAHSPQLLMRAAMAAANTPTTTAATTQNLFAAAPNVSAAQDDHVSRLRNSNNNGAEDGSQPAAAATAAAQTAMEVAEEILPLPHLTAQHRPHILLGFTTSGAASGHANRSEENVWNDPSTRWTAPARLKDANAGAAVSADRNGSKTAALLAAFDAFYFPSELFSSPANAPGALATAAKTTTSASRTAPSGAVGSDAAPLTTDDADGDGGVNRMNLTAAAAGGGGGAPAGASRVTPEALREAFHTLLQLGQRCAAFSLTFHGIIGAAATTEDGAGDGTATVMVTSRSGDNIVLSSEDELRSGSGAGTTGAAPLTVDNAGMQQAASASLQFMLQLACSCPCAPLSYAAQLCIAHALAVQPTPRSAAGWAARQQLLRFLPTLQPPSRTLATDAAAATAAGGNGGGGGGVHHHSSTTTGTAPGTAAAAPSTTTSSGPSMSAAGANTSNRVPATQYVRAEDQLLWFDEAGAVHVTTAQRWWEGQPPPPSRSSRGGSFCAYCGPLPATTALPTVQRLLMEENQYAGPNGSAAAVLLSILEAVSTEVTLNARLIPGSSSSSSRVHTSLRRRRGVHSGGGGVHTPASLNGGQRTAAAGLMRAASPTLSNASLDVEGGGVRGGSPTLPRPSSVGSQSSSNPHSTSSTAVARTHATAASSRLSKAAKRRRALLFALAQSHLLPPTAQLVTTKTLLYGVFTDGGECPSYYTLLSLYPEVLRAHHASLHYVLFEEGPLSVDVRLMVATMAASRHRCEYLVSRFSALLLRYAEEAMFEDGHDDDGDDNDVFSELPEDDDPGYRSGGGGRHYDAYRFGREDEVGGYHGPRQPRQQRQKQQLPCRGQARQRWITHGPPSRLRAVQHFIAIAAHTPWTLNEDDIRGVLANGWTIPEVFQLAAIVAQVVPLCSFVMGLFVPAEPWTMTLLPLEVVTRLGHRAVAEETSAGGGGGMVSSGSSGTLSVLRRVSNMPSDAMTGACPGPATPHQAATSRSLLGAAISSGSDTVLISGGSGTVGSPPGSTTGTNSNVAGVADVYRRYAGEDAIVSEQRIKGSNATANPHTLWRSQFTWNEVGATSMEQYYPGAATLMSEEIECFFDVVRQLTKADCVGLMSPDYAPSYAFRSLQLYVQNLLGFMVEDYPYNDINKVLRRPAKWFAQVLTMRPETLTRSAVVRWYVPTTPPIGKSTDLNAESSLVTHQLKREIELLSVVDSAQGGHRGGIESASAHPDLVDSPPPTPAEAARDAAEAEALQTALTLQDERVLLLIALATMEARKEGLLHILLRPVCSVLSNM</sequence>
<organism evidence="5 6">
    <name type="scientific">Leptomonas pyrrhocoris</name>
    <name type="common">Firebug parasite</name>
    <dbReference type="NCBI Taxonomy" id="157538"/>
    <lineage>
        <taxon>Eukaryota</taxon>
        <taxon>Discoba</taxon>
        <taxon>Euglenozoa</taxon>
        <taxon>Kinetoplastea</taxon>
        <taxon>Metakinetoplastina</taxon>
        <taxon>Trypanosomatida</taxon>
        <taxon>Trypanosomatidae</taxon>
        <taxon>Leishmaniinae</taxon>
        <taxon>Leptomonas</taxon>
    </lineage>
</organism>
<feature type="region of interest" description="Disordered" evidence="4">
    <location>
        <begin position="122"/>
        <end position="150"/>
    </location>
</feature>
<dbReference type="GO" id="GO:0016239">
    <property type="term" value="P:positive regulation of macroautophagy"/>
    <property type="evidence" value="ECO:0007669"/>
    <property type="project" value="TreeGrafter"/>
</dbReference>
<feature type="region of interest" description="Disordered" evidence="4">
    <location>
        <begin position="681"/>
        <end position="731"/>
    </location>
</feature>
<evidence type="ECO:0000256" key="3">
    <source>
        <dbReference type="ARBA" id="ARBA00022490"/>
    </source>
</evidence>
<feature type="region of interest" description="Disordered" evidence="4">
    <location>
        <begin position="846"/>
        <end position="876"/>
    </location>
</feature>
<evidence type="ECO:0000256" key="4">
    <source>
        <dbReference type="SAM" id="MobiDB-lite"/>
    </source>
</evidence>
<dbReference type="Pfam" id="PF04636">
    <property type="entry name" value="PA26"/>
    <property type="match status" value="2"/>
</dbReference>
<feature type="compositionally biased region" description="Acidic residues" evidence="4">
    <location>
        <begin position="846"/>
        <end position="866"/>
    </location>
</feature>
<dbReference type="PANTHER" id="PTHR12474:SF0">
    <property type="entry name" value="SESTRIN HOMOLOG"/>
    <property type="match status" value="1"/>
</dbReference>
<comment type="caution">
    <text evidence="5">The sequence shown here is derived from an EMBL/GenBank/DDBJ whole genome shotgun (WGS) entry which is preliminary data.</text>
</comment>
<evidence type="ECO:0000256" key="2">
    <source>
        <dbReference type="ARBA" id="ARBA00008350"/>
    </source>
</evidence>
<dbReference type="GO" id="GO:0071233">
    <property type="term" value="P:cellular response to L-leucine"/>
    <property type="evidence" value="ECO:0007669"/>
    <property type="project" value="TreeGrafter"/>
</dbReference>